<name>S4P707_9NEOP</name>
<dbReference type="AlphaFoldDB" id="S4P707"/>
<reference evidence="1" key="2">
    <citation type="submission" date="2013-05" db="EMBL/GenBank/DDBJ databases">
        <authorList>
            <person name="Carter J.-M."/>
            <person name="Baker S.C."/>
            <person name="Pink R."/>
            <person name="Carter D.R.F."/>
            <person name="Collins A."/>
            <person name="Tomlin J."/>
            <person name="Gibbs M."/>
            <person name="Breuker C.J."/>
        </authorList>
    </citation>
    <scope>NUCLEOTIDE SEQUENCE</scope>
    <source>
        <tissue evidence="1">Ovary</tissue>
    </source>
</reference>
<reference evidence="1" key="1">
    <citation type="journal article" date="2013" name="BMC Genomics">
        <title>Unscrambling butterfly oogenesis.</title>
        <authorList>
            <person name="Carter J.M."/>
            <person name="Baker S.C."/>
            <person name="Pink R."/>
            <person name="Carter D.R."/>
            <person name="Collins A."/>
            <person name="Tomlin J."/>
            <person name="Gibbs M."/>
            <person name="Breuker C.J."/>
        </authorList>
    </citation>
    <scope>NUCLEOTIDE SEQUENCE</scope>
    <source>
        <tissue evidence="1">Ovary</tissue>
    </source>
</reference>
<evidence type="ECO:0000313" key="1">
    <source>
        <dbReference type="EMBL" id="JAA87761.1"/>
    </source>
</evidence>
<dbReference type="EMBL" id="GAIX01004799">
    <property type="protein sequence ID" value="JAA87761.1"/>
    <property type="molecule type" value="Transcribed_RNA"/>
</dbReference>
<proteinExistence type="predicted"/>
<accession>S4P707</accession>
<sequence length="97" mass="11345">MVILFKTICCNSQCNKCYREVVAQTYTVCYTEIRHVTGNHRCSVPWLMGIVDCYNWRPRASHKQISGLCKNICNLRLVCPMKATGNQWTKSHWFNEN</sequence>
<organism evidence="1">
    <name type="scientific">Pararge aegeria</name>
    <name type="common">speckled wood butterfly</name>
    <dbReference type="NCBI Taxonomy" id="116150"/>
    <lineage>
        <taxon>Eukaryota</taxon>
        <taxon>Metazoa</taxon>
        <taxon>Ecdysozoa</taxon>
        <taxon>Arthropoda</taxon>
        <taxon>Hexapoda</taxon>
        <taxon>Insecta</taxon>
        <taxon>Pterygota</taxon>
        <taxon>Neoptera</taxon>
        <taxon>Endopterygota</taxon>
        <taxon>Lepidoptera</taxon>
        <taxon>Glossata</taxon>
        <taxon>Ditrysia</taxon>
        <taxon>Papilionoidea</taxon>
        <taxon>Nymphalidae</taxon>
        <taxon>Satyrinae</taxon>
        <taxon>Satyrini</taxon>
        <taxon>Parargina</taxon>
        <taxon>Pararge</taxon>
    </lineage>
</organism>
<protein>
    <submittedName>
        <fullName evidence="1">Uncharacterized protein</fullName>
    </submittedName>
</protein>